<protein>
    <recommendedName>
        <fullName evidence="4">DUF4192 family protein</fullName>
    </recommendedName>
</protein>
<dbReference type="AlphaFoldDB" id="A0A415C2T5"/>
<evidence type="ECO:0000256" key="1">
    <source>
        <dbReference type="SAM" id="MobiDB-lite"/>
    </source>
</evidence>
<feature type="region of interest" description="Disordered" evidence="1">
    <location>
        <begin position="1"/>
        <end position="26"/>
    </location>
</feature>
<accession>A0A415C2T5</accession>
<dbReference type="RefSeq" id="WP_117658403.1">
    <property type="nucleotide sequence ID" value="NZ_JAQECX010000005.1"/>
</dbReference>
<dbReference type="EMBL" id="QRLR01000006">
    <property type="protein sequence ID" value="RHJ22017.1"/>
    <property type="molecule type" value="Genomic_DNA"/>
</dbReference>
<evidence type="ECO:0000313" key="3">
    <source>
        <dbReference type="Proteomes" id="UP000283727"/>
    </source>
</evidence>
<sequence length="197" mass="21613">MSKTDEYQRTAEQYRQDTKEHGTESATERWCKPLFDAWMYSLDSETDRTSDETKRRLTALMRGNLNVRDAMIASIIDSTISTADMIGFAAYPKDKENKARMSALLAMSFGNAADGKTPWLNGRFGTALDMLSDMAAAPEQFGAQPLAIIAYVSWLAGASNAASIALQALTCDEDCTLAAIVLSGIQAKRIPVRRKEA</sequence>
<proteinExistence type="predicted"/>
<comment type="caution">
    <text evidence="2">The sequence shown here is derived from an EMBL/GenBank/DDBJ whole genome shotgun (WGS) entry which is preliminary data.</text>
</comment>
<organism evidence="2 3">
    <name type="scientific">Bifidobacterium bifidum</name>
    <dbReference type="NCBI Taxonomy" id="1681"/>
    <lineage>
        <taxon>Bacteria</taxon>
        <taxon>Bacillati</taxon>
        <taxon>Actinomycetota</taxon>
        <taxon>Actinomycetes</taxon>
        <taxon>Bifidobacteriales</taxon>
        <taxon>Bifidobacteriaceae</taxon>
        <taxon>Bifidobacterium</taxon>
    </lineage>
</organism>
<name>A0A415C2T5_BIFBI</name>
<evidence type="ECO:0008006" key="4">
    <source>
        <dbReference type="Google" id="ProtNLM"/>
    </source>
</evidence>
<dbReference type="Proteomes" id="UP000283727">
    <property type="component" value="Unassembled WGS sequence"/>
</dbReference>
<reference evidence="2 3" key="1">
    <citation type="submission" date="2018-08" db="EMBL/GenBank/DDBJ databases">
        <title>A genome reference for cultivated species of the human gut microbiota.</title>
        <authorList>
            <person name="Zou Y."/>
            <person name="Xue W."/>
            <person name="Luo G."/>
        </authorList>
    </citation>
    <scope>NUCLEOTIDE SEQUENCE [LARGE SCALE GENOMIC DNA]</scope>
    <source>
        <strain evidence="2 3">AM12-10</strain>
    </source>
</reference>
<gene>
    <name evidence="2" type="ORF">DW137_09295</name>
</gene>
<evidence type="ECO:0000313" key="2">
    <source>
        <dbReference type="EMBL" id="RHJ22017.1"/>
    </source>
</evidence>